<dbReference type="Pfam" id="PF26314">
    <property type="entry name" value="MptA_B_family"/>
    <property type="match status" value="1"/>
</dbReference>
<feature type="transmembrane region" description="Helical" evidence="2">
    <location>
        <begin position="232"/>
        <end position="256"/>
    </location>
</feature>
<feature type="transmembrane region" description="Helical" evidence="2">
    <location>
        <begin position="195"/>
        <end position="226"/>
    </location>
</feature>
<dbReference type="EMBL" id="FP565575">
    <property type="protein sequence ID" value="CBE67684.1"/>
    <property type="molecule type" value="Genomic_DNA"/>
</dbReference>
<keyword evidence="2" id="KW-1133">Transmembrane helix</keyword>
<feature type="region of interest" description="Disordered" evidence="1">
    <location>
        <begin position="441"/>
        <end position="464"/>
    </location>
</feature>
<evidence type="ECO:0000256" key="2">
    <source>
        <dbReference type="SAM" id="Phobius"/>
    </source>
</evidence>
<dbReference type="KEGG" id="mox:DAMO_0611"/>
<gene>
    <name evidence="3" type="ORF">DAMO_0611</name>
</gene>
<evidence type="ECO:0000313" key="3">
    <source>
        <dbReference type="EMBL" id="CBE67684.1"/>
    </source>
</evidence>
<name>D5MKN7_METO1</name>
<dbReference type="STRING" id="671143.DAMO_0611"/>
<evidence type="ECO:0008006" key="5">
    <source>
        <dbReference type="Google" id="ProtNLM"/>
    </source>
</evidence>
<evidence type="ECO:0000256" key="1">
    <source>
        <dbReference type="SAM" id="MobiDB-lite"/>
    </source>
</evidence>
<evidence type="ECO:0000313" key="4">
    <source>
        <dbReference type="Proteomes" id="UP000006898"/>
    </source>
</evidence>
<feature type="transmembrane region" description="Helical" evidence="2">
    <location>
        <begin position="370"/>
        <end position="390"/>
    </location>
</feature>
<dbReference type="Proteomes" id="UP000006898">
    <property type="component" value="Chromosome"/>
</dbReference>
<accession>D5MKN7</accession>
<dbReference type="PATRIC" id="fig|671143.5.peg.532"/>
<keyword evidence="2" id="KW-0472">Membrane</keyword>
<dbReference type="AlphaFoldDB" id="D5MKN7"/>
<feature type="transmembrane region" description="Helical" evidence="2">
    <location>
        <begin position="41"/>
        <end position="61"/>
    </location>
</feature>
<feature type="compositionally biased region" description="Polar residues" evidence="1">
    <location>
        <begin position="443"/>
        <end position="452"/>
    </location>
</feature>
<feature type="transmembrane region" description="Helical" evidence="2">
    <location>
        <begin position="410"/>
        <end position="430"/>
    </location>
</feature>
<feature type="transmembrane region" description="Helical" evidence="2">
    <location>
        <begin position="162"/>
        <end position="183"/>
    </location>
</feature>
<feature type="transmembrane region" description="Helical" evidence="2">
    <location>
        <begin position="322"/>
        <end position="341"/>
    </location>
</feature>
<dbReference type="eggNOG" id="COG1216">
    <property type="taxonomic scope" value="Bacteria"/>
</dbReference>
<keyword evidence="2" id="KW-0812">Transmembrane</keyword>
<feature type="transmembrane region" description="Helical" evidence="2">
    <location>
        <begin position="268"/>
        <end position="295"/>
    </location>
</feature>
<organism evidence="3 4">
    <name type="scientific">Methylomirabilis oxygeniifera</name>
    <dbReference type="NCBI Taxonomy" id="671143"/>
    <lineage>
        <taxon>Bacteria</taxon>
        <taxon>Candidatus Methylomirabilota</taxon>
        <taxon>Candidatus Methylomirabilia</taxon>
        <taxon>Candidatus Methylomirabilales</taxon>
        <taxon>Candidatus Methylomirabilaceae</taxon>
        <taxon>Candidatus Methylomirabilis</taxon>
    </lineage>
</organism>
<dbReference type="HOGENOM" id="CLU_029930_1_0_0"/>
<protein>
    <recommendedName>
        <fullName evidence="5">DUF2029 domain-containing protein</fullName>
    </recommendedName>
</protein>
<reference evidence="3 4" key="1">
    <citation type="journal article" date="2010" name="Nature">
        <title>Nitrite-driven anaerobic methane oxidation by oxygenic bacteria.</title>
        <authorList>
            <person name="Ettwig K.F."/>
            <person name="Butler M.K."/>
            <person name="Le Paslier D."/>
            <person name="Pelletier E."/>
            <person name="Mangenot S."/>
            <person name="Kuypers M.M.M."/>
            <person name="Schreiber F."/>
            <person name="Dutilh B.E."/>
            <person name="Zedelius J."/>
            <person name="de Beer D."/>
            <person name="Gloerich J."/>
            <person name="Wessels H.J.C.T."/>
            <person name="van Allen T."/>
            <person name="Luesken F."/>
            <person name="Wu M."/>
            <person name="van de Pas-Schoonen K.T."/>
            <person name="Op den Camp H.J.M."/>
            <person name="Janssen-Megens E.M."/>
            <person name="Francoijs K-J."/>
            <person name="Stunnenberg H."/>
            <person name="Weissenbach J."/>
            <person name="Jetten M.S.M."/>
            <person name="Strous M."/>
        </authorList>
    </citation>
    <scope>NUCLEOTIDE SEQUENCE [LARGE SCALE GENOMIC DNA]</scope>
</reference>
<dbReference type="GO" id="GO:0005886">
    <property type="term" value="C:plasma membrane"/>
    <property type="evidence" value="ECO:0007669"/>
    <property type="project" value="UniProtKB-SubCell"/>
</dbReference>
<sequence>MIWILTGTGVASAIVYGLNFRIIPLLSRVGLVDPKTDPLAAYPFLCALLFGLYLLALVSILRKRSRSSSLGVILGFALLFRIILLFMPQVLSSDVYRYVWDGRVQSAGINPYASPPEADALRFLRDERIFPLINRPWAPTIYPPGAQILFAGMYQLFPDSIVGLKFIMLCFDLATIVLIMRLLKKTKIDPDRVLLYAWSPLVLFELAGSGHLEALMLPFVLLALAARTKGRAVLAGGALGVATLIKLYPAVLFPALYQRRDIRFPLTFGLIVLLGYVPYVAGAGIKVIGFLPGYIQPPEDFNVGLRYFLSLALTPFAASPRILSMFILATCLLLFALRLILKAGSLDPYRKGYLMAGAYMLLLPTSFHPWYLVWLLPFLCLFPSWGWLYLSAAISLSYLTYTNEHFDFPLTIRFAEFLPLYLLLLLQALWHRRTARHVRMATQDAQPATSRPEQLPGVIPEVER</sequence>
<feature type="transmembrane region" description="Helical" evidence="2">
    <location>
        <begin position="70"/>
        <end position="91"/>
    </location>
</feature>
<dbReference type="GO" id="GO:0016758">
    <property type="term" value="F:hexosyltransferase activity"/>
    <property type="evidence" value="ECO:0007669"/>
    <property type="project" value="InterPro"/>
</dbReference>
<proteinExistence type="predicted"/>